<reference evidence="1" key="1">
    <citation type="submission" date="2019-08" db="EMBL/GenBank/DDBJ databases">
        <authorList>
            <person name="Kucharzyk K."/>
            <person name="Murdoch R.W."/>
            <person name="Higgins S."/>
            <person name="Loffler F."/>
        </authorList>
    </citation>
    <scope>NUCLEOTIDE SEQUENCE</scope>
</reference>
<sequence>MQLPKDRLAKAYGCPLYNAGNHPPDGIPFVLDFLDKVDHLICLFGIGASNGRVFDSGKVVLFVVVVQFNFTYL</sequence>
<dbReference type="AlphaFoldDB" id="A0A645E4Y9"/>
<comment type="caution">
    <text evidence="1">The sequence shown here is derived from an EMBL/GenBank/DDBJ whole genome shotgun (WGS) entry which is preliminary data.</text>
</comment>
<dbReference type="EMBL" id="VSSQ01043146">
    <property type="protein sequence ID" value="MPM96807.1"/>
    <property type="molecule type" value="Genomic_DNA"/>
</dbReference>
<name>A0A645E4Y9_9ZZZZ</name>
<accession>A0A645E4Y9</accession>
<proteinExistence type="predicted"/>
<protein>
    <submittedName>
        <fullName evidence="1">Uncharacterized protein</fullName>
    </submittedName>
</protein>
<evidence type="ECO:0000313" key="1">
    <source>
        <dbReference type="EMBL" id="MPM96807.1"/>
    </source>
</evidence>
<organism evidence="1">
    <name type="scientific">bioreactor metagenome</name>
    <dbReference type="NCBI Taxonomy" id="1076179"/>
    <lineage>
        <taxon>unclassified sequences</taxon>
        <taxon>metagenomes</taxon>
        <taxon>ecological metagenomes</taxon>
    </lineage>
</organism>
<gene>
    <name evidence="1" type="ORF">SDC9_143972</name>
</gene>